<evidence type="ECO:0000313" key="10">
    <source>
        <dbReference type="EMBL" id="EAY10517.1"/>
    </source>
</evidence>
<dbReference type="InterPro" id="IPR003959">
    <property type="entry name" value="ATPase_AAA_core"/>
</dbReference>
<dbReference type="Gene3D" id="3.40.50.10190">
    <property type="entry name" value="BRCT domain"/>
    <property type="match status" value="1"/>
</dbReference>
<dbReference type="FunCoup" id="A2E9V5">
    <property type="interactions" value="795"/>
</dbReference>
<dbReference type="Proteomes" id="UP000001542">
    <property type="component" value="Unassembled WGS sequence"/>
</dbReference>
<dbReference type="GO" id="GO:0005524">
    <property type="term" value="F:ATP binding"/>
    <property type="evidence" value="ECO:0007669"/>
    <property type="project" value="UniProtKB-KW"/>
</dbReference>
<dbReference type="Gene3D" id="3.40.50.300">
    <property type="entry name" value="P-loop containing nucleotide triphosphate hydrolases"/>
    <property type="match status" value="1"/>
</dbReference>
<dbReference type="EMBL" id="DS113336">
    <property type="protein sequence ID" value="EAY10517.1"/>
    <property type="molecule type" value="Genomic_DNA"/>
</dbReference>
<dbReference type="SMR" id="A2E9V5"/>
<dbReference type="PANTHER" id="PTHR23389">
    <property type="entry name" value="CHROMOSOME TRANSMISSION FIDELITY FACTOR 18"/>
    <property type="match status" value="1"/>
</dbReference>
<accession>A2E9V5</accession>
<dbReference type="eggNOG" id="KOG1968">
    <property type="taxonomic scope" value="Eukaryota"/>
</dbReference>
<dbReference type="GO" id="GO:0003689">
    <property type="term" value="F:DNA clamp loader activity"/>
    <property type="evidence" value="ECO:0007669"/>
    <property type="project" value="InterPro"/>
</dbReference>
<dbReference type="GO" id="GO:0016887">
    <property type="term" value="F:ATP hydrolysis activity"/>
    <property type="evidence" value="ECO:0007669"/>
    <property type="project" value="InterPro"/>
</dbReference>
<dbReference type="VEuPathDB" id="TrichDB:TVAG_184190"/>
<feature type="region of interest" description="Disordered" evidence="8">
    <location>
        <begin position="654"/>
        <end position="694"/>
    </location>
</feature>
<dbReference type="PIRSF" id="PIRSF036578">
    <property type="entry name" value="RFC1"/>
    <property type="match status" value="1"/>
</dbReference>
<dbReference type="OrthoDB" id="446168at2759"/>
<dbReference type="GO" id="GO:0005663">
    <property type="term" value="C:DNA replication factor C complex"/>
    <property type="evidence" value="ECO:0007669"/>
    <property type="project" value="InterPro"/>
</dbReference>
<dbReference type="SUPFAM" id="SSF48019">
    <property type="entry name" value="post-AAA+ oligomerization domain-like"/>
    <property type="match status" value="1"/>
</dbReference>
<evidence type="ECO:0000256" key="4">
    <source>
        <dbReference type="ARBA" id="ARBA00022705"/>
    </source>
</evidence>
<dbReference type="CDD" id="cd00009">
    <property type="entry name" value="AAA"/>
    <property type="match status" value="1"/>
</dbReference>
<evidence type="ECO:0000313" key="11">
    <source>
        <dbReference type="Proteomes" id="UP000001542"/>
    </source>
</evidence>
<feature type="region of interest" description="Disordered" evidence="8">
    <location>
        <begin position="50"/>
        <end position="70"/>
    </location>
</feature>
<dbReference type="FunFam" id="1.10.8.60:FF:000415">
    <property type="entry name" value="Differentiation specific element binding protein, putative"/>
    <property type="match status" value="1"/>
</dbReference>
<feature type="region of interest" description="Disordered" evidence="8">
    <location>
        <begin position="1"/>
        <end position="33"/>
    </location>
</feature>
<dbReference type="Pfam" id="PF00004">
    <property type="entry name" value="AAA"/>
    <property type="match status" value="1"/>
</dbReference>
<dbReference type="GO" id="GO:0003677">
    <property type="term" value="F:DNA binding"/>
    <property type="evidence" value="ECO:0000318"/>
    <property type="project" value="GO_Central"/>
</dbReference>
<dbReference type="PROSITE" id="PS50172">
    <property type="entry name" value="BRCT"/>
    <property type="match status" value="1"/>
</dbReference>
<dbReference type="VEuPathDB" id="TrichDB:TVAGG3_0221340"/>
<evidence type="ECO:0000256" key="1">
    <source>
        <dbReference type="ARBA" id="ARBA00004123"/>
    </source>
</evidence>
<dbReference type="GO" id="GO:0006281">
    <property type="term" value="P:DNA repair"/>
    <property type="evidence" value="ECO:0007669"/>
    <property type="project" value="InterPro"/>
</dbReference>
<feature type="region of interest" description="Disordered" evidence="8">
    <location>
        <begin position="161"/>
        <end position="198"/>
    </location>
</feature>
<dbReference type="InterPro" id="IPR012178">
    <property type="entry name" value="RFC1"/>
</dbReference>
<keyword evidence="7" id="KW-0539">Nucleus</keyword>
<evidence type="ECO:0000256" key="2">
    <source>
        <dbReference type="ARBA" id="ARBA00006116"/>
    </source>
</evidence>
<dbReference type="InterPro" id="IPR003593">
    <property type="entry name" value="AAA+_ATPase"/>
</dbReference>
<dbReference type="AlphaFoldDB" id="A2E9V5"/>
<reference evidence="10" key="1">
    <citation type="submission" date="2006-10" db="EMBL/GenBank/DDBJ databases">
        <authorList>
            <person name="Amadeo P."/>
            <person name="Zhao Q."/>
            <person name="Wortman J."/>
            <person name="Fraser-Liggett C."/>
            <person name="Carlton J."/>
        </authorList>
    </citation>
    <scope>NUCLEOTIDE SEQUENCE</scope>
    <source>
        <strain evidence="10">G3</strain>
    </source>
</reference>
<dbReference type="InterPro" id="IPR047854">
    <property type="entry name" value="RFC_lid"/>
</dbReference>
<feature type="compositionally biased region" description="Basic and acidic residues" evidence="8">
    <location>
        <begin position="161"/>
        <end position="197"/>
    </location>
</feature>
<evidence type="ECO:0000256" key="7">
    <source>
        <dbReference type="ARBA" id="ARBA00023242"/>
    </source>
</evidence>
<evidence type="ECO:0000256" key="5">
    <source>
        <dbReference type="ARBA" id="ARBA00022741"/>
    </source>
</evidence>
<name>A2E9V5_TRIV3</name>
<dbReference type="InterPro" id="IPR013725">
    <property type="entry name" value="DNA_replication_fac_RFC1_C"/>
</dbReference>
<dbReference type="InterPro" id="IPR001357">
    <property type="entry name" value="BRCT_dom"/>
</dbReference>
<evidence type="ECO:0000256" key="3">
    <source>
        <dbReference type="ARBA" id="ARBA00020401"/>
    </source>
</evidence>
<evidence type="ECO:0000256" key="6">
    <source>
        <dbReference type="ARBA" id="ARBA00022840"/>
    </source>
</evidence>
<evidence type="ECO:0000259" key="9">
    <source>
        <dbReference type="PROSITE" id="PS50172"/>
    </source>
</evidence>
<dbReference type="RefSeq" id="XP_001322740.1">
    <property type="nucleotide sequence ID" value="XM_001322705.1"/>
</dbReference>
<proteinExistence type="inferred from homology"/>
<reference evidence="10" key="2">
    <citation type="journal article" date="2007" name="Science">
        <title>Draft genome sequence of the sexually transmitted pathogen Trichomonas vaginalis.</title>
        <authorList>
            <person name="Carlton J.M."/>
            <person name="Hirt R.P."/>
            <person name="Silva J.C."/>
            <person name="Delcher A.L."/>
            <person name="Schatz M."/>
            <person name="Zhao Q."/>
            <person name="Wortman J.R."/>
            <person name="Bidwell S.L."/>
            <person name="Alsmark U.C.M."/>
            <person name="Besteiro S."/>
            <person name="Sicheritz-Ponten T."/>
            <person name="Noel C.J."/>
            <person name="Dacks J.B."/>
            <person name="Foster P.G."/>
            <person name="Simillion C."/>
            <person name="Van de Peer Y."/>
            <person name="Miranda-Saavedra D."/>
            <person name="Barton G.J."/>
            <person name="Westrop G.D."/>
            <person name="Mueller S."/>
            <person name="Dessi D."/>
            <person name="Fiori P.L."/>
            <person name="Ren Q."/>
            <person name="Paulsen I."/>
            <person name="Zhang H."/>
            <person name="Bastida-Corcuera F.D."/>
            <person name="Simoes-Barbosa A."/>
            <person name="Brown M.T."/>
            <person name="Hayes R.D."/>
            <person name="Mukherjee M."/>
            <person name="Okumura C.Y."/>
            <person name="Schneider R."/>
            <person name="Smith A.J."/>
            <person name="Vanacova S."/>
            <person name="Villalvazo M."/>
            <person name="Haas B.J."/>
            <person name="Pertea M."/>
            <person name="Feldblyum T.V."/>
            <person name="Utterback T.R."/>
            <person name="Shu C.L."/>
            <person name="Osoegawa K."/>
            <person name="de Jong P.J."/>
            <person name="Hrdy I."/>
            <person name="Horvathova L."/>
            <person name="Zubacova Z."/>
            <person name="Dolezal P."/>
            <person name="Malik S.B."/>
            <person name="Logsdon J.M. Jr."/>
            <person name="Henze K."/>
            <person name="Gupta A."/>
            <person name="Wang C.C."/>
            <person name="Dunne R.L."/>
            <person name="Upcroft J.A."/>
            <person name="Upcroft P."/>
            <person name="White O."/>
            <person name="Salzberg S.L."/>
            <person name="Tang P."/>
            <person name="Chiu C.-H."/>
            <person name="Lee Y.-S."/>
            <person name="Embley T.M."/>
            <person name="Coombs G.H."/>
            <person name="Mottram J.C."/>
            <person name="Tachezy J."/>
            <person name="Fraser-Liggett C.M."/>
            <person name="Johnson P.J."/>
        </authorList>
    </citation>
    <scope>NUCLEOTIDE SEQUENCE [LARGE SCALE GENOMIC DNA]</scope>
    <source>
        <strain evidence="10">G3</strain>
    </source>
</reference>
<dbReference type="GO" id="GO:0006260">
    <property type="term" value="P:DNA replication"/>
    <property type="evidence" value="ECO:0007669"/>
    <property type="project" value="UniProtKB-KW"/>
</dbReference>
<dbReference type="InParanoid" id="A2E9V5"/>
<dbReference type="CDD" id="cd18140">
    <property type="entry name" value="HLD_clamp_RFC"/>
    <property type="match status" value="1"/>
</dbReference>
<dbReference type="Gene3D" id="1.10.8.60">
    <property type="match status" value="1"/>
</dbReference>
<protein>
    <recommendedName>
        <fullName evidence="3">Replication factor C subunit 1</fullName>
    </recommendedName>
</protein>
<dbReference type="InterPro" id="IPR027417">
    <property type="entry name" value="P-loop_NTPase"/>
</dbReference>
<dbReference type="KEGG" id="tva:4768453"/>
<feature type="compositionally biased region" description="Low complexity" evidence="8">
    <location>
        <begin position="7"/>
        <end position="18"/>
    </location>
</feature>
<feature type="domain" description="BRCT" evidence="9">
    <location>
        <begin position="68"/>
        <end position="159"/>
    </location>
</feature>
<dbReference type="OMA" id="MLPYSID"/>
<keyword evidence="11" id="KW-1185">Reference proteome</keyword>
<dbReference type="SMART" id="SM00382">
    <property type="entry name" value="AAA"/>
    <property type="match status" value="1"/>
</dbReference>
<organism evidence="10 11">
    <name type="scientific">Trichomonas vaginalis (strain ATCC PRA-98 / G3)</name>
    <dbReference type="NCBI Taxonomy" id="412133"/>
    <lineage>
        <taxon>Eukaryota</taxon>
        <taxon>Metamonada</taxon>
        <taxon>Parabasalia</taxon>
        <taxon>Trichomonadida</taxon>
        <taxon>Trichomonadidae</taxon>
        <taxon>Trichomonas</taxon>
    </lineage>
</organism>
<dbReference type="Pfam" id="PF00533">
    <property type="entry name" value="BRCT"/>
    <property type="match status" value="1"/>
</dbReference>
<dbReference type="Pfam" id="PF08519">
    <property type="entry name" value="RFC1"/>
    <property type="match status" value="1"/>
</dbReference>
<sequence length="694" mass="77116">MIDNFFSTGGTTKKQSSSNKPANKKNIPETKAWLPKLRPATSDFDFALDATQHTDKPPNKGEIPVPSPKPGSLTGIRICASGTLPHFTRAEVRDLITACGGTLQAAIKDNVDIFLRGCLNVSQDKLNSALKKGISVIDEEGLLAMLAAVGCTNIEGFEAEKDQKHTEEVPQSKSKGQQEEVIKEVEGKRVQKPEVKQPKQQTLAFGGINFNDKKESSATNLISEKYRPQNRNDLIGNKDLIEKIDNWLITFSKQDKKAVLISGPPGIGKTSTALLLAKSRGYHVVEYNASDVRNKAAIEDIAKTLFNGKTLYSFTQQNTNNKQHAIIFDEIDGMSTGDRGGVQALAQFIEKSTFPIFCICNDRQSEKLKPILKYVLDIQFSAPDKKEMIQRVFEISKQEGIKIDRKNLFAAIDKSGGDMRSALNALQLWSSNCGNAHEKTADEYATMDGFEAAKKLCTEKDFEKRISLFMVDYYKCPDFIHDVLTFNGNMKQYADALDSMSDGDTVQTILNQDQNYDLLIPMGIIGCVTPPAVAPVKVTSNMRFPECYLRASKMNKNNRLMQEFTTRSARVLQSTPSTMRESTADILSAKMQNYIQDQNTQELKNLLELLEITPEDAENLKSIVSFQSKEKGKSASQDDKASQKFVTTFQKKFSKTHSKTSLSAASSQDERASYFISSQEMPKGKGKGRGKKKK</sequence>
<keyword evidence="4" id="KW-0235">DNA replication</keyword>
<dbReference type="GO" id="GO:0005634">
    <property type="term" value="C:nucleus"/>
    <property type="evidence" value="ECO:0000318"/>
    <property type="project" value="GO_Central"/>
</dbReference>
<dbReference type="FunFam" id="3.40.50.300:FF:001615">
    <property type="entry name" value="Replication factor C subunit 1"/>
    <property type="match status" value="1"/>
</dbReference>
<dbReference type="Gene3D" id="1.20.272.10">
    <property type="match status" value="1"/>
</dbReference>
<keyword evidence="6" id="KW-0067">ATP-binding</keyword>
<dbReference type="InterPro" id="IPR008921">
    <property type="entry name" value="DNA_pol3_clamp-load_cplx_C"/>
</dbReference>
<feature type="compositionally biased region" description="Basic residues" evidence="8">
    <location>
        <begin position="684"/>
        <end position="694"/>
    </location>
</feature>
<dbReference type="SUPFAM" id="SSF52113">
    <property type="entry name" value="BRCT domain"/>
    <property type="match status" value="1"/>
</dbReference>
<gene>
    <name evidence="10" type="ORF">TVAG_184190</name>
</gene>
<dbReference type="InterPro" id="IPR036420">
    <property type="entry name" value="BRCT_dom_sf"/>
</dbReference>
<keyword evidence="5" id="KW-0547">Nucleotide-binding</keyword>
<dbReference type="PANTHER" id="PTHR23389:SF6">
    <property type="entry name" value="REPLICATION FACTOR C SUBUNIT 1"/>
    <property type="match status" value="1"/>
</dbReference>
<evidence type="ECO:0000256" key="8">
    <source>
        <dbReference type="SAM" id="MobiDB-lite"/>
    </source>
</evidence>
<comment type="similarity">
    <text evidence="2">Belongs to the activator 1 large subunit family.</text>
</comment>
<dbReference type="STRING" id="5722.A2E9V5"/>
<dbReference type="SUPFAM" id="SSF52540">
    <property type="entry name" value="P-loop containing nucleoside triphosphate hydrolases"/>
    <property type="match status" value="1"/>
</dbReference>
<comment type="subcellular location">
    <subcellularLocation>
        <location evidence="1">Nucleus</location>
    </subcellularLocation>
</comment>